<accession>A0A2T3ZE74</accession>
<feature type="region of interest" description="Disordered" evidence="1">
    <location>
        <begin position="72"/>
        <end position="107"/>
    </location>
</feature>
<organism evidence="3 4">
    <name type="scientific">Trichoderma asperellum (strain ATCC 204424 / CBS 433.97 / NBRC 101777)</name>
    <dbReference type="NCBI Taxonomy" id="1042311"/>
    <lineage>
        <taxon>Eukaryota</taxon>
        <taxon>Fungi</taxon>
        <taxon>Dikarya</taxon>
        <taxon>Ascomycota</taxon>
        <taxon>Pezizomycotina</taxon>
        <taxon>Sordariomycetes</taxon>
        <taxon>Hypocreomycetidae</taxon>
        <taxon>Hypocreales</taxon>
        <taxon>Hypocreaceae</taxon>
        <taxon>Trichoderma</taxon>
    </lineage>
</organism>
<keyword evidence="4" id="KW-1185">Reference proteome</keyword>
<feature type="signal peptide" evidence="2">
    <location>
        <begin position="1"/>
        <end position="16"/>
    </location>
</feature>
<dbReference type="OrthoDB" id="506431at2759"/>
<feature type="compositionally biased region" description="Polar residues" evidence="1">
    <location>
        <begin position="356"/>
        <end position="366"/>
    </location>
</feature>
<evidence type="ECO:0000256" key="1">
    <source>
        <dbReference type="SAM" id="MobiDB-lite"/>
    </source>
</evidence>
<protein>
    <recommendedName>
        <fullName evidence="5">Signal peptide-containing protein</fullName>
    </recommendedName>
</protein>
<feature type="compositionally biased region" description="Polar residues" evidence="1">
    <location>
        <begin position="240"/>
        <end position="250"/>
    </location>
</feature>
<dbReference type="AlphaFoldDB" id="A0A2T3ZE74"/>
<reference evidence="3 4" key="1">
    <citation type="submission" date="2016-07" db="EMBL/GenBank/DDBJ databases">
        <title>Multiple horizontal gene transfer events from other fungi enriched the ability of initially mycotrophic Trichoderma (Ascomycota) to feed on dead plant biomass.</title>
        <authorList>
            <consortium name="DOE Joint Genome Institute"/>
            <person name="Aerts A."/>
            <person name="Atanasova L."/>
            <person name="Chenthamara K."/>
            <person name="Zhang J."/>
            <person name="Grujic M."/>
            <person name="Henrissat B."/>
            <person name="Kuo A."/>
            <person name="Salamov A."/>
            <person name="Lipzen A."/>
            <person name="Labutti K."/>
            <person name="Barry K."/>
            <person name="Miao Y."/>
            <person name="Rahimi M.J."/>
            <person name="Shen Q."/>
            <person name="Grigoriev I.V."/>
            <person name="Kubicek C.P."/>
            <person name="Druzhinina I.S."/>
        </authorList>
    </citation>
    <scope>NUCLEOTIDE SEQUENCE [LARGE SCALE GENOMIC DNA]</scope>
    <source>
        <strain evidence="3 4">CBS 433.97</strain>
    </source>
</reference>
<feature type="compositionally biased region" description="Basic residues" evidence="1">
    <location>
        <begin position="388"/>
        <end position="403"/>
    </location>
</feature>
<dbReference type="EMBL" id="KZ679259">
    <property type="protein sequence ID" value="PTB43108.1"/>
    <property type="molecule type" value="Genomic_DNA"/>
</dbReference>
<gene>
    <name evidence="3" type="ORF">M441DRAFT_25189</name>
</gene>
<proteinExistence type="predicted"/>
<name>A0A2T3ZE74_TRIA4</name>
<feature type="region of interest" description="Disordered" evidence="1">
    <location>
        <begin position="238"/>
        <end position="266"/>
    </location>
</feature>
<sequence>MSFPVALQSAIFYLLACTPCAEVRHRHKAKGQAKKERVEKAKLETQQPGLYRHPSPFNTNPYWQEEIRMGPSLPKKSASKNSSQRGLMSAGGETTGGEISALSLSGRTNTGDSHTNFGDSTLVVSQDGILSDDWNMRHGYQREDEELWGADWTGHKLKDAFSKARDSAGKLIESTLGMEKEVTEEERRAFYAAPRNPPVNDLHPPVVSSKLPHKEAHKWMLQPPPSAKVMEGKVPVSRAMSASSRTSGRTVASGRTAASGEEKLSRQLQEKLVREKIMKELPTESELIDSLFVSRTRSTRSDLTRTRSLSFDGGSDEALDNSFDKRRRNNRLRALAVPPGYEESEDEYEDIFTPRITKSTSNSSQPGHAAQRPKLETITSSEGSNSRSRSKRSRRHRSTRKKNLPGTGSPVGDDSD</sequence>
<feature type="region of interest" description="Disordered" evidence="1">
    <location>
        <begin position="337"/>
        <end position="416"/>
    </location>
</feature>
<evidence type="ECO:0000256" key="2">
    <source>
        <dbReference type="SAM" id="SignalP"/>
    </source>
</evidence>
<evidence type="ECO:0000313" key="4">
    <source>
        <dbReference type="Proteomes" id="UP000240493"/>
    </source>
</evidence>
<dbReference type="Proteomes" id="UP000240493">
    <property type="component" value="Unassembled WGS sequence"/>
</dbReference>
<feature type="chain" id="PRO_5015462106" description="Signal peptide-containing protein" evidence="2">
    <location>
        <begin position="17"/>
        <end position="416"/>
    </location>
</feature>
<dbReference type="STRING" id="1042311.A0A2T3ZE74"/>
<feature type="region of interest" description="Disordered" evidence="1">
    <location>
        <begin position="296"/>
        <end position="322"/>
    </location>
</feature>
<keyword evidence="2" id="KW-0732">Signal</keyword>
<evidence type="ECO:0000313" key="3">
    <source>
        <dbReference type="EMBL" id="PTB43108.1"/>
    </source>
</evidence>
<evidence type="ECO:0008006" key="5">
    <source>
        <dbReference type="Google" id="ProtNLM"/>
    </source>
</evidence>